<keyword evidence="3" id="KW-1185">Reference proteome</keyword>
<evidence type="ECO:0000259" key="1">
    <source>
        <dbReference type="Pfam" id="PF14372"/>
    </source>
</evidence>
<feature type="domain" description="hAT-like transposase RNase-H fold" evidence="1">
    <location>
        <begin position="2"/>
        <end position="51"/>
    </location>
</feature>
<reference evidence="2" key="2">
    <citation type="submission" date="2021-03" db="UniProtKB">
        <authorList>
            <consortium name="EnsemblPlants"/>
        </authorList>
    </citation>
    <scope>IDENTIFICATION</scope>
</reference>
<dbReference type="PANTHER" id="PTHR23272">
    <property type="entry name" value="BED FINGER-RELATED"/>
    <property type="match status" value="1"/>
</dbReference>
<organism evidence="2 3">
    <name type="scientific">Chenopodium quinoa</name>
    <name type="common">Quinoa</name>
    <dbReference type="NCBI Taxonomy" id="63459"/>
    <lineage>
        <taxon>Eukaryota</taxon>
        <taxon>Viridiplantae</taxon>
        <taxon>Streptophyta</taxon>
        <taxon>Embryophyta</taxon>
        <taxon>Tracheophyta</taxon>
        <taxon>Spermatophyta</taxon>
        <taxon>Magnoliopsida</taxon>
        <taxon>eudicotyledons</taxon>
        <taxon>Gunneridae</taxon>
        <taxon>Pentapetalae</taxon>
        <taxon>Caryophyllales</taxon>
        <taxon>Chenopodiaceae</taxon>
        <taxon>Chenopodioideae</taxon>
        <taxon>Atripliceae</taxon>
        <taxon>Chenopodium</taxon>
    </lineage>
</organism>
<reference evidence="2" key="1">
    <citation type="journal article" date="2017" name="Nature">
        <title>The genome of Chenopodium quinoa.</title>
        <authorList>
            <person name="Jarvis D.E."/>
            <person name="Ho Y.S."/>
            <person name="Lightfoot D.J."/>
            <person name="Schmoeckel S.M."/>
            <person name="Li B."/>
            <person name="Borm T.J.A."/>
            <person name="Ohyanagi H."/>
            <person name="Mineta K."/>
            <person name="Michell C.T."/>
            <person name="Saber N."/>
            <person name="Kharbatia N.M."/>
            <person name="Rupper R.R."/>
            <person name="Sharp A.R."/>
            <person name="Dally N."/>
            <person name="Boughton B.A."/>
            <person name="Woo Y.H."/>
            <person name="Gao G."/>
            <person name="Schijlen E.G.W.M."/>
            <person name="Guo X."/>
            <person name="Momin A.A."/>
            <person name="Negrao S."/>
            <person name="Al-Babili S."/>
            <person name="Gehring C."/>
            <person name="Roessner U."/>
            <person name="Jung C."/>
            <person name="Murphy K."/>
            <person name="Arold S.T."/>
            <person name="Gojobori T."/>
            <person name="van der Linden C.G."/>
            <person name="van Loo E.N."/>
            <person name="Jellen E.N."/>
            <person name="Maughan P.J."/>
            <person name="Tester M."/>
        </authorList>
    </citation>
    <scope>NUCLEOTIDE SEQUENCE [LARGE SCALE GENOMIC DNA]</scope>
    <source>
        <strain evidence="2">cv. PI 614886</strain>
    </source>
</reference>
<dbReference type="PANTHER" id="PTHR23272:SF184">
    <property type="entry name" value="OS03G0311250 PROTEIN"/>
    <property type="match status" value="1"/>
</dbReference>
<dbReference type="Gramene" id="AUR62038650-RA">
    <property type="protein sequence ID" value="AUR62038650-RA:cds"/>
    <property type="gene ID" value="AUR62038650"/>
</dbReference>
<name>A0A803N116_CHEQI</name>
<accession>A0A803N116</accession>
<dbReference type="Pfam" id="PF14372">
    <property type="entry name" value="hAT-like_RNase-H"/>
    <property type="match status" value="1"/>
</dbReference>
<protein>
    <recommendedName>
        <fullName evidence="1">hAT-like transposase RNase-H fold domain-containing protein</fullName>
    </recommendedName>
</protein>
<sequence>MKMLIFIVVVLDPRYKLDYVEWMITEIYNFMLASVLVNNLKETLNALYKEYRVSSSSDVIKEEVSSSKDNSQVSPKHKKIEVLKYKKHKCEKDGDAKIELDKYLDEDTEEESENFDILG</sequence>
<evidence type="ECO:0000313" key="2">
    <source>
        <dbReference type="EnsemblPlants" id="AUR62038650-RA:cds"/>
    </source>
</evidence>
<dbReference type="GO" id="GO:0003677">
    <property type="term" value="F:DNA binding"/>
    <property type="evidence" value="ECO:0007669"/>
    <property type="project" value="InterPro"/>
</dbReference>
<dbReference type="AlphaFoldDB" id="A0A803N116"/>
<dbReference type="EnsemblPlants" id="AUR62038650-RA">
    <property type="protein sequence ID" value="AUR62038650-RA:cds"/>
    <property type="gene ID" value="AUR62038650"/>
</dbReference>
<proteinExistence type="predicted"/>
<dbReference type="InterPro" id="IPR025525">
    <property type="entry name" value="hAT-like_transposase_RNase-H"/>
</dbReference>
<evidence type="ECO:0000313" key="3">
    <source>
        <dbReference type="Proteomes" id="UP000596660"/>
    </source>
</evidence>
<dbReference type="Proteomes" id="UP000596660">
    <property type="component" value="Unplaced"/>
</dbReference>